<accession>A0A8H7XN09</accession>
<proteinExistence type="predicted"/>
<sequence length="389" mass="42074">MLVDASSSPYFNNQSRPAQPQAQPESVSVSVSEPVSEPSKPKANPNQAVAPKRDVCTQCRCLFEQIRFKIYKTCPKCREKNRIQNRKYKERQDAKKRAWLSDLNAGKGGDGTGAGWGDMIVDENVRAGTGTAIGTSGAGASSVSVGMKRLPAKTLDEMEGEEKRVALASMKNGLKTSSVVRKANKRANTGKGVISVAGDGKEYQTATALYEALKSRASKAYTKGKNPKFHGFHAIIANSTIDNLRRVELVARDLRKIARVRFDHRNPTPSCDFETMARTATYPCRCLGDQIVPVAPAPAPALSSSKTTMKGTQGDLVRQARLAQAQTQTPQVTAKTVPRVCGGKVKVTVVDDGRHPLGIPAQRISILIDHPSALTEYFAQNPVSLVDVN</sequence>
<name>A0A8H7XN09_PSICU</name>
<gene>
    <name evidence="2" type="ORF">JR316_011044</name>
</gene>
<reference evidence="2" key="1">
    <citation type="submission" date="2021-02" db="EMBL/GenBank/DDBJ databases">
        <title>Psilocybe cubensis genome.</title>
        <authorList>
            <person name="Mckernan K.J."/>
            <person name="Crawford S."/>
            <person name="Trippe A."/>
            <person name="Kane L.T."/>
            <person name="Mclaughlin S."/>
        </authorList>
    </citation>
    <scope>NUCLEOTIDE SEQUENCE [LARGE SCALE GENOMIC DNA]</scope>
    <source>
        <strain evidence="2">MGC-MH-2018</strain>
    </source>
</reference>
<protein>
    <submittedName>
        <fullName evidence="2">Uncharacterized protein</fullName>
    </submittedName>
</protein>
<feature type="compositionally biased region" description="Low complexity" evidence="1">
    <location>
        <begin position="24"/>
        <end position="38"/>
    </location>
</feature>
<organism evidence="2">
    <name type="scientific">Psilocybe cubensis</name>
    <name type="common">Psychedelic mushroom</name>
    <name type="synonym">Stropharia cubensis</name>
    <dbReference type="NCBI Taxonomy" id="181762"/>
    <lineage>
        <taxon>Eukaryota</taxon>
        <taxon>Fungi</taxon>
        <taxon>Dikarya</taxon>
        <taxon>Basidiomycota</taxon>
        <taxon>Agaricomycotina</taxon>
        <taxon>Agaricomycetes</taxon>
        <taxon>Agaricomycetidae</taxon>
        <taxon>Agaricales</taxon>
        <taxon>Agaricineae</taxon>
        <taxon>Strophariaceae</taxon>
        <taxon>Psilocybe</taxon>
    </lineage>
</organism>
<dbReference type="AlphaFoldDB" id="A0A8H7XN09"/>
<dbReference type="EMBL" id="JAFIQS010000013">
    <property type="protein sequence ID" value="KAG5163852.1"/>
    <property type="molecule type" value="Genomic_DNA"/>
</dbReference>
<dbReference type="OrthoDB" id="3025610at2759"/>
<feature type="compositionally biased region" description="Polar residues" evidence="1">
    <location>
        <begin position="1"/>
        <end position="23"/>
    </location>
</feature>
<comment type="caution">
    <text evidence="2">The sequence shown here is derived from an EMBL/GenBank/DDBJ whole genome shotgun (WGS) entry which is preliminary data.</text>
</comment>
<evidence type="ECO:0000256" key="1">
    <source>
        <dbReference type="SAM" id="MobiDB-lite"/>
    </source>
</evidence>
<evidence type="ECO:0000313" key="2">
    <source>
        <dbReference type="EMBL" id="KAG5163852.1"/>
    </source>
</evidence>
<feature type="region of interest" description="Disordered" evidence="1">
    <location>
        <begin position="1"/>
        <end position="49"/>
    </location>
</feature>